<evidence type="ECO:0000256" key="1">
    <source>
        <dbReference type="SAM" id="Phobius"/>
    </source>
</evidence>
<dbReference type="PIRSF" id="PIRSF016919">
    <property type="entry name" value="HupE_UreJ"/>
    <property type="match status" value="1"/>
</dbReference>
<keyword evidence="1" id="KW-1133">Transmembrane helix</keyword>
<keyword evidence="4" id="KW-1185">Reference proteome</keyword>
<proteinExistence type="predicted"/>
<name>A0A6M1LPQ5_9PROT</name>
<feature type="chain" id="PRO_5026844328" evidence="2">
    <location>
        <begin position="19"/>
        <end position="185"/>
    </location>
</feature>
<reference evidence="3 4" key="1">
    <citation type="submission" date="2020-03" db="EMBL/GenBank/DDBJ databases">
        <title>Roseomonas stagni sp. nov., isolated from pond water in Japan.</title>
        <authorList>
            <person name="Furuhata K."/>
            <person name="Miyamoto H."/>
            <person name="Goto K."/>
        </authorList>
    </citation>
    <scope>NUCLEOTIDE SEQUENCE [LARGE SCALE GENOMIC DNA]</scope>
    <source>
        <strain evidence="3 4">PeD5</strain>
    </source>
</reference>
<dbReference type="EMBL" id="JAAIKB010000008">
    <property type="protein sequence ID" value="NGM22167.1"/>
    <property type="molecule type" value="Genomic_DNA"/>
</dbReference>
<comment type="caution">
    <text evidence="3">The sequence shown here is derived from an EMBL/GenBank/DDBJ whole genome shotgun (WGS) entry which is preliminary data.</text>
</comment>
<feature type="signal peptide" evidence="2">
    <location>
        <begin position="1"/>
        <end position="18"/>
    </location>
</feature>
<dbReference type="InterPro" id="IPR007038">
    <property type="entry name" value="HupE_UreJ"/>
</dbReference>
<dbReference type="RefSeq" id="WP_164696070.1">
    <property type="nucleotide sequence ID" value="NZ_JAAIKB010000008.1"/>
</dbReference>
<keyword evidence="1" id="KW-0472">Membrane</keyword>
<dbReference type="Proteomes" id="UP000475385">
    <property type="component" value="Unassembled WGS sequence"/>
</dbReference>
<evidence type="ECO:0000313" key="3">
    <source>
        <dbReference type="EMBL" id="NGM22167.1"/>
    </source>
</evidence>
<protein>
    <submittedName>
        <fullName evidence="3">HupE/UreJ family protein</fullName>
    </submittedName>
</protein>
<dbReference type="Pfam" id="PF04955">
    <property type="entry name" value="HupE_UreJ"/>
    <property type="match status" value="1"/>
</dbReference>
<sequence>MRRFLMLAALLAPGPAFAHGAGDHVHGVVAGLMHPIGGLDHVLAMVAVGLWAGLMGGRALLALPAAFLGGMAIGGALGMAGTGLPMVEGGILASVIILGALVAASARLSLGLALPVVAAFGLLHGNAHGLELAEGSGALGYAVGFLVATAALHGLGALGALRLSALPVRIAGGAMAAAMVLAILV</sequence>
<keyword evidence="2" id="KW-0732">Signal</keyword>
<evidence type="ECO:0000256" key="2">
    <source>
        <dbReference type="SAM" id="SignalP"/>
    </source>
</evidence>
<feature type="transmembrane region" description="Helical" evidence="1">
    <location>
        <begin position="139"/>
        <end position="159"/>
    </location>
</feature>
<feature type="transmembrane region" description="Helical" evidence="1">
    <location>
        <begin position="166"/>
        <end position="184"/>
    </location>
</feature>
<gene>
    <name evidence="3" type="ORF">G3576_19265</name>
</gene>
<evidence type="ECO:0000313" key="4">
    <source>
        <dbReference type="Proteomes" id="UP000475385"/>
    </source>
</evidence>
<feature type="transmembrane region" description="Helical" evidence="1">
    <location>
        <begin position="28"/>
        <end position="52"/>
    </location>
</feature>
<organism evidence="3 4">
    <name type="scientific">Falsiroseomonas algicola</name>
    <dbReference type="NCBI Taxonomy" id="2716930"/>
    <lineage>
        <taxon>Bacteria</taxon>
        <taxon>Pseudomonadati</taxon>
        <taxon>Pseudomonadota</taxon>
        <taxon>Alphaproteobacteria</taxon>
        <taxon>Acetobacterales</taxon>
        <taxon>Roseomonadaceae</taxon>
        <taxon>Falsiroseomonas</taxon>
    </lineage>
</organism>
<dbReference type="AlphaFoldDB" id="A0A6M1LPQ5"/>
<feature type="transmembrane region" description="Helical" evidence="1">
    <location>
        <begin position="59"/>
        <end position="80"/>
    </location>
</feature>
<keyword evidence="1" id="KW-0812">Transmembrane</keyword>
<accession>A0A6M1LPQ5</accession>